<evidence type="ECO:0000259" key="6">
    <source>
        <dbReference type="Pfam" id="PF01593"/>
    </source>
</evidence>
<dbReference type="Proteomes" id="UP000595221">
    <property type="component" value="Chromosome"/>
</dbReference>
<proteinExistence type="inferred from homology"/>
<sequence>MIPRPGRRRNRPRQQALHPAEEPVIVVGGGIAGLATACLLAGDGHPVTVLERNERVGGRAGTWAPEGWVFDTGPSWYLMPETFDHFFAMLGTSTDRELELTRLDPAYRVYSTPGDDGPADPVDVITGDGPAERLFERLEPGSGPRLRRYLRSATRAYRAALAAFLYNRFSSVRDLTHPRVLAALPAVLPLLGRSLWSYAAARFRHPVLRQILGYPAVFLGASPFRAPALYHLMSHLDLRDGVRWPRGGFTGVVRALTRLAEREGVEIRTGCEVTAITSRAGRAESVTYLQAGREHTLRAPIIVSAADEHHTETELLAPEDRTYGNRRWSRQVSGPGAVLVLLGVRGQLPQLAHHTLFFTEDWRENFAAIFGPHARVPDPASIYVCRASATDDVAPPGHENLFVLVPVPPDPGIGRGGEDGAGDALVEQTADRVIQQIAEWAGIPDLAERIVLRRTIGPGDFEADYHAFRGSALGPAHTLGQSAFLRGRTVSRRVGGLYYAGSTTVPGVGVPMCLISAELVLKAVRGRGGPGPLPEPAPKAAPDEETVPTPGEPG</sequence>
<evidence type="ECO:0000256" key="4">
    <source>
        <dbReference type="RuleBase" id="RU362075"/>
    </source>
</evidence>
<keyword evidence="2 4" id="KW-0125">Carotenoid biosynthesis</keyword>
<evidence type="ECO:0000256" key="2">
    <source>
        <dbReference type="ARBA" id="ARBA00022746"/>
    </source>
</evidence>
<keyword evidence="3 4" id="KW-0560">Oxidoreductase</keyword>
<reference evidence="7 8" key="1">
    <citation type="submission" date="2020-12" db="EMBL/GenBank/DDBJ databases">
        <title>FDA dAtabase for Regulatory Grade micrObial Sequences (FDA-ARGOS): Supporting development and validation of Infectious Disease Dx tests.</title>
        <authorList>
            <person name="Sproer C."/>
            <person name="Gronow S."/>
            <person name="Severitt S."/>
            <person name="Schroder I."/>
            <person name="Tallon L."/>
            <person name="Sadzewicz L."/>
            <person name="Zhao X."/>
            <person name="Boylan J."/>
            <person name="Ott S."/>
            <person name="Bowen H."/>
            <person name="Vavikolanu K."/>
            <person name="Mehta A."/>
            <person name="Aluvathingal J."/>
            <person name="Nadendla S."/>
            <person name="Lowell S."/>
            <person name="Myers T."/>
            <person name="Yan Y."/>
            <person name="Sichtig H."/>
        </authorList>
    </citation>
    <scope>NUCLEOTIDE SEQUENCE [LARGE SCALE GENOMIC DNA]</scope>
    <source>
        <strain evidence="7 8">FDAARGOS_1001</strain>
    </source>
</reference>
<accession>A0A7T4T4P9</accession>
<dbReference type="SUPFAM" id="SSF51905">
    <property type="entry name" value="FAD/NAD(P)-binding domain"/>
    <property type="match status" value="1"/>
</dbReference>
<dbReference type="PANTHER" id="PTHR43734">
    <property type="entry name" value="PHYTOENE DESATURASE"/>
    <property type="match status" value="1"/>
</dbReference>
<dbReference type="Pfam" id="PF01593">
    <property type="entry name" value="Amino_oxidase"/>
    <property type="match status" value="1"/>
</dbReference>
<dbReference type="GO" id="GO:0016491">
    <property type="term" value="F:oxidoreductase activity"/>
    <property type="evidence" value="ECO:0007669"/>
    <property type="project" value="UniProtKB-KW"/>
</dbReference>
<name>A0A7T4T4P9_9MICC</name>
<comment type="pathway">
    <text evidence="1 4">Carotenoid biosynthesis.</text>
</comment>
<comment type="similarity">
    <text evidence="4">Belongs to the carotenoid/retinoid oxidoreductase family.</text>
</comment>
<dbReference type="Gene3D" id="3.50.50.60">
    <property type="entry name" value="FAD/NAD(P)-binding domain"/>
    <property type="match status" value="2"/>
</dbReference>
<dbReference type="PANTHER" id="PTHR43734:SF1">
    <property type="entry name" value="PHYTOENE DESATURASE"/>
    <property type="match status" value="1"/>
</dbReference>
<dbReference type="InterPro" id="IPR002937">
    <property type="entry name" value="Amino_oxidase"/>
</dbReference>
<dbReference type="InterPro" id="IPR036188">
    <property type="entry name" value="FAD/NAD-bd_sf"/>
</dbReference>
<dbReference type="AlphaFoldDB" id="A0A7T4T4P9"/>
<dbReference type="InterPro" id="IPR014105">
    <property type="entry name" value="Carotenoid/retinoid_OxRdtase"/>
</dbReference>
<dbReference type="GO" id="GO:0016117">
    <property type="term" value="P:carotenoid biosynthetic process"/>
    <property type="evidence" value="ECO:0007669"/>
    <property type="project" value="UniProtKB-KW"/>
</dbReference>
<gene>
    <name evidence="7" type="primary">crtI</name>
    <name evidence="7" type="ORF">I6H58_02325</name>
</gene>
<protein>
    <submittedName>
        <fullName evidence="7">Phytoene desaturase</fullName>
    </submittedName>
</protein>
<dbReference type="NCBIfam" id="TIGR02734">
    <property type="entry name" value="crtI_fam"/>
    <property type="match status" value="1"/>
</dbReference>
<evidence type="ECO:0000313" key="7">
    <source>
        <dbReference type="EMBL" id="QQC59835.1"/>
    </source>
</evidence>
<feature type="region of interest" description="Disordered" evidence="5">
    <location>
        <begin position="528"/>
        <end position="554"/>
    </location>
</feature>
<evidence type="ECO:0000256" key="5">
    <source>
        <dbReference type="SAM" id="MobiDB-lite"/>
    </source>
</evidence>
<dbReference type="EMBL" id="CP066078">
    <property type="protein sequence ID" value="QQC59835.1"/>
    <property type="molecule type" value="Genomic_DNA"/>
</dbReference>
<dbReference type="RefSeq" id="WP_198490678.1">
    <property type="nucleotide sequence ID" value="NZ_CP066078.1"/>
</dbReference>
<organism evidence="7 8">
    <name type="scientific">Rothia kristinae</name>
    <dbReference type="NCBI Taxonomy" id="37923"/>
    <lineage>
        <taxon>Bacteria</taxon>
        <taxon>Bacillati</taxon>
        <taxon>Actinomycetota</taxon>
        <taxon>Actinomycetes</taxon>
        <taxon>Micrococcales</taxon>
        <taxon>Micrococcaceae</taxon>
        <taxon>Rothia</taxon>
    </lineage>
</organism>
<feature type="domain" description="Amine oxidase" evidence="6">
    <location>
        <begin position="31"/>
        <end position="518"/>
    </location>
</feature>
<evidence type="ECO:0000256" key="1">
    <source>
        <dbReference type="ARBA" id="ARBA00004829"/>
    </source>
</evidence>
<evidence type="ECO:0000313" key="8">
    <source>
        <dbReference type="Proteomes" id="UP000595221"/>
    </source>
</evidence>
<evidence type="ECO:0000256" key="3">
    <source>
        <dbReference type="ARBA" id="ARBA00023002"/>
    </source>
</evidence>